<evidence type="ECO:0008006" key="3">
    <source>
        <dbReference type="Google" id="ProtNLM"/>
    </source>
</evidence>
<sequence>MTSPAGELTSSLGPPKLDPLLLGVERAVGRPTASAIGILGYADDAIIVTAVLALGRPPRRVAGGSLGIDGGFAVLVKVTGLDKPPSSAWRRRRGQPAAGSVSRASRSAIIWVSRLVFSRRTICGQSVSRPAGSRVASG</sequence>
<gene>
    <name evidence="1" type="ORF">GCM10022224_091160</name>
</gene>
<organism evidence="1 2">
    <name type="scientific">Nonomuraea antimicrobica</name>
    <dbReference type="NCBI Taxonomy" id="561173"/>
    <lineage>
        <taxon>Bacteria</taxon>
        <taxon>Bacillati</taxon>
        <taxon>Actinomycetota</taxon>
        <taxon>Actinomycetes</taxon>
        <taxon>Streptosporangiales</taxon>
        <taxon>Streptosporangiaceae</taxon>
        <taxon>Nonomuraea</taxon>
    </lineage>
</organism>
<dbReference type="EMBL" id="BAAAZP010000212">
    <property type="protein sequence ID" value="GAA3711397.1"/>
    <property type="molecule type" value="Genomic_DNA"/>
</dbReference>
<comment type="caution">
    <text evidence="1">The sequence shown here is derived from an EMBL/GenBank/DDBJ whole genome shotgun (WGS) entry which is preliminary data.</text>
</comment>
<evidence type="ECO:0000313" key="1">
    <source>
        <dbReference type="EMBL" id="GAA3711397.1"/>
    </source>
</evidence>
<dbReference type="Proteomes" id="UP001500902">
    <property type="component" value="Unassembled WGS sequence"/>
</dbReference>
<reference evidence="2" key="1">
    <citation type="journal article" date="2019" name="Int. J. Syst. Evol. Microbiol.">
        <title>The Global Catalogue of Microorganisms (GCM) 10K type strain sequencing project: providing services to taxonomists for standard genome sequencing and annotation.</title>
        <authorList>
            <consortium name="The Broad Institute Genomics Platform"/>
            <consortium name="The Broad Institute Genome Sequencing Center for Infectious Disease"/>
            <person name="Wu L."/>
            <person name="Ma J."/>
        </authorList>
    </citation>
    <scope>NUCLEOTIDE SEQUENCE [LARGE SCALE GENOMIC DNA]</scope>
    <source>
        <strain evidence="2">JCM 16904</strain>
    </source>
</reference>
<accession>A0ABP7DXI4</accession>
<proteinExistence type="predicted"/>
<keyword evidence="2" id="KW-1185">Reference proteome</keyword>
<evidence type="ECO:0000313" key="2">
    <source>
        <dbReference type="Proteomes" id="UP001500902"/>
    </source>
</evidence>
<protein>
    <recommendedName>
        <fullName evidence="3">DUF1232 domain-containing protein</fullName>
    </recommendedName>
</protein>
<dbReference type="RefSeq" id="WP_344893896.1">
    <property type="nucleotide sequence ID" value="NZ_BAAAZP010000212.1"/>
</dbReference>
<name>A0ABP7DXI4_9ACTN</name>